<evidence type="ECO:0000256" key="8">
    <source>
        <dbReference type="ARBA" id="ARBA00022989"/>
    </source>
</evidence>
<dbReference type="GO" id="GO:0075509">
    <property type="term" value="P:endocytosis involved in viral entry into host cell"/>
    <property type="evidence" value="ECO:0007669"/>
    <property type="project" value="InterPro"/>
</dbReference>
<keyword evidence="2 15" id="KW-0812">Transmembrane</keyword>
<evidence type="ECO:0000256" key="2">
    <source>
        <dbReference type="ARBA" id="ARBA00022692"/>
    </source>
</evidence>
<dbReference type="GO" id="GO:0019031">
    <property type="term" value="C:viral envelope"/>
    <property type="evidence" value="ECO:0007669"/>
    <property type="project" value="UniProtKB-KW"/>
</dbReference>
<protein>
    <submittedName>
        <fullName evidence="18">Spike glycoprotein</fullName>
    </submittedName>
</protein>
<dbReference type="Pfam" id="PF19214">
    <property type="entry name" value="CoV_S2_C"/>
    <property type="match status" value="1"/>
</dbReference>
<dbReference type="GO" id="GO:0055036">
    <property type="term" value="C:virion membrane"/>
    <property type="evidence" value="ECO:0007669"/>
    <property type="project" value="UniProtKB-SubCell"/>
</dbReference>
<keyword evidence="11 15" id="KW-0472">Membrane</keyword>
<evidence type="ECO:0000256" key="3">
    <source>
        <dbReference type="ARBA" id="ARBA00022729"/>
    </source>
</evidence>
<dbReference type="Gene3D" id="2.60.40.3130">
    <property type="match status" value="1"/>
</dbReference>
<keyword evidence="10 14" id="KW-0175">Coiled coil</keyword>
<keyword evidence="7" id="KW-0261">Viral envelope protein</keyword>
<dbReference type="GO" id="GO:0016020">
    <property type="term" value="C:membrane"/>
    <property type="evidence" value="ECO:0007669"/>
    <property type="project" value="InterPro"/>
</dbReference>
<evidence type="ECO:0000256" key="7">
    <source>
        <dbReference type="ARBA" id="ARBA00022879"/>
    </source>
</evidence>
<dbReference type="InterPro" id="IPR043473">
    <property type="entry name" value="S2_sf_CoV"/>
</dbReference>
<evidence type="ECO:0000259" key="16">
    <source>
        <dbReference type="PROSITE" id="PS51923"/>
    </source>
</evidence>
<gene>
    <name evidence="18" type="primary">S</name>
</gene>
<feature type="transmembrane region" description="Helical" evidence="15">
    <location>
        <begin position="1299"/>
        <end position="1318"/>
    </location>
</feature>
<proteinExistence type="predicted"/>
<dbReference type="Pfam" id="PF01601">
    <property type="entry name" value="CoV_S2"/>
    <property type="match status" value="1"/>
</dbReference>
<dbReference type="GO" id="GO:0044173">
    <property type="term" value="C:host cell endoplasmic reticulum-Golgi intermediate compartment membrane"/>
    <property type="evidence" value="ECO:0007669"/>
    <property type="project" value="UniProtKB-SubCell"/>
</dbReference>
<evidence type="ECO:0000256" key="13">
    <source>
        <dbReference type="ARBA" id="ARBA00023296"/>
    </source>
</evidence>
<evidence type="ECO:0000256" key="11">
    <source>
        <dbReference type="ARBA" id="ARBA00023136"/>
    </source>
</evidence>
<dbReference type="InterPro" id="IPR043607">
    <property type="entry name" value="CoV_S1_C"/>
</dbReference>
<reference evidence="18" key="1">
    <citation type="journal article" date="2021" name="Cell">
        <title>Identification of novel bat coronaviruses sheds light on the evolutionary origins of SARS-CoV-2 and related viruses.</title>
        <authorList>
            <person name="Zhou H."/>
            <person name="Ji J."/>
            <person name="Chen X."/>
            <person name="Bi Y."/>
            <person name="Li J."/>
            <person name="Wang Q."/>
            <person name="Hu T."/>
            <person name="Song H."/>
            <person name="Zhao R."/>
            <person name="Chen Y."/>
            <person name="Cui M."/>
            <person name="Zhang Y."/>
            <person name="Hughes A.C."/>
            <person name="Holmes E.C."/>
            <person name="Shi W."/>
        </authorList>
    </citation>
    <scope>NUCLEOTIDE SEQUENCE</scope>
    <source>
        <strain evidence="18">Bat/Yunnan/RmYN22/2020</strain>
    </source>
</reference>
<evidence type="ECO:0000256" key="10">
    <source>
        <dbReference type="ARBA" id="ARBA00023054"/>
    </source>
</evidence>
<dbReference type="InterPro" id="IPR044874">
    <property type="entry name" value="Spike_S2_CoV_HR2"/>
</dbReference>
<accession>A0A8F0ZUI9</accession>
<sequence length="1354" mass="150047">MISLAIYLAELLVILTRLPVAVSDVCEGKPWLMPNLVLGLPPNKTNVVVTGLLPTKDMSQWYCRAQHYYFTGYQGVFLSYHSFGLDWSIGVSNSDVNVAKQSYSLYVAHGNNRGRMTFRICKWSKAPPLAQLPTGYPVNAICVVDKSFNFRFLHEANQVIGITWNSNYVTIYGISFSKRFYFKNTWNKVNVNCAHKASCQVYPVKDPVTWFVNTTSTGLIQSYDVCSTCNGFPAHVFPVLDGGFIPSDFSFENWFVLTNTSTVLQGRVVGIQPLKLLCLWPVPVLTANDKPVYFNISRNPDVRCNGYISSGYAEVLRFSLNFTASQVLNGVHSIKLFSADQNFTFTCNTNGTTGIPFGRVKSVYKCFVSVESFNSTRQFFVGILPPVTKEFVISRFGAVYINGVNIMSLPPLESVVFNVTSNVGSDFWTVAFADSTEVMMELNSTNIVDLLYCDGLVNRIKCQNLAFSLDDGFYATSNIVAYDIPRSYVTLPYHVTHSTIVLSAYVVYDNDGASNVTLSPASSVCIQTSQFSTRFNVTSGTQGFNARIVNVDCPFTFDNLNNYISFESICFSLEQSSGGCVMRVESYFSNYVKTIGTLYISHKNGNKITGVRDSSAGVYDTSFLHTDVCTDYTIYGTTGRGVITKLNTTIIAGLYYTSQSGQLLGFKNATNGDIYAVRPCDLSSQAAVVDNQIVAVMSASENITFGFNNSLELPKFYLHSNAENSTNCTEPVLTYGKIGICEDGSITEVKPRVAEPEPYSPVVTANITIPSNFSISVQAEYVQMFLTPVSVDCNMYVCNGNRHCLRLLGEYVTACKNIEAALQLSARLESIEVNNFITVSEKAISLANISNFDSYNLSVLLPKQNGKSVIEDILFDKVVTNGLGTVDQDYKECIKRSGVKDVADVACAQYYNGIMVLPGVVDDVKMGLYTASLTGAMVMGGFTAAAAIPFSIAVQSRLNYVALQTDVLQKNQQILADSFNNAMSNITMAFAQVNDAIKETSQAISTVAQALSKVQSVVNEQGEALSQLTKQLASNFQAISSSIEDIYNRLDMLAADAQVDRLITGRIGALNAFVSQTLTKYTEVRSSRQLALQKINECVKSQSSRFGFCGNGTHLFSIANAAPNGIMLFHTVLTPTEYVVVRAWAGLCIENKAFVLRDVKTTLFKTGETYYITTRDMYQPRLPQSSDFVQIKDCQVDYLNLTSDEVNNVIPDYIDVNKTLEDFGQLLANNTRPPTPDFGLDVYNNTILNLTAEIDVLQNKSDQLLASTERLQQLIDNLNKTYVDLEWLNRFEQYIKWPWWVWLLIFLAVILFSFLMLYCCCATGCCGCFSCLSNSCDCRGKNLQRYEVEKVHIQ</sequence>
<evidence type="ECO:0000256" key="14">
    <source>
        <dbReference type="SAM" id="Coils"/>
    </source>
</evidence>
<feature type="domain" description="Coronavirus spike (S) glycoprotein S2 subunit heptad repeat 2 (HR2) region profile" evidence="17">
    <location>
        <begin position="1211"/>
        <end position="1310"/>
    </location>
</feature>
<dbReference type="GO" id="GO:0046813">
    <property type="term" value="P:receptor-mediated virion attachment to host cell"/>
    <property type="evidence" value="ECO:0007669"/>
    <property type="project" value="InterPro"/>
</dbReference>
<feature type="domain" description="Coronavirus spike (S) glycoprotein S2 subunit heptad repeat 1 (HR1) region profile" evidence="16">
    <location>
        <begin position="948"/>
        <end position="1067"/>
    </location>
</feature>
<keyword evidence="8 15" id="KW-1133">Transmembrane helix</keyword>
<dbReference type="InterPro" id="IPR044873">
    <property type="entry name" value="Spike_S2_CoV_HR1"/>
</dbReference>
<dbReference type="GO" id="GO:0019064">
    <property type="term" value="P:fusion of virus membrane with host plasma membrane"/>
    <property type="evidence" value="ECO:0007669"/>
    <property type="project" value="InterPro"/>
</dbReference>
<dbReference type="InterPro" id="IPR002552">
    <property type="entry name" value="Spike_S2_CoV"/>
</dbReference>
<keyword evidence="12" id="KW-0325">Glycoprotein</keyword>
<keyword evidence="5" id="KW-0946">Virion</keyword>
<dbReference type="Pfam" id="PF01600">
    <property type="entry name" value="CoV_S1"/>
    <property type="match status" value="1"/>
</dbReference>
<organism evidence="18">
    <name type="scientific">Alphacoronavirus sp</name>
    <dbReference type="NCBI Taxonomy" id="1906673"/>
    <lineage>
        <taxon>Viruses</taxon>
        <taxon>Riboviria</taxon>
        <taxon>Orthornavirae</taxon>
        <taxon>Pisuviricota</taxon>
        <taxon>Pisoniviricetes</taxon>
        <taxon>Nidovirales</taxon>
        <taxon>Cornidovirineae</taxon>
        <taxon>Coronaviridae</taxon>
        <taxon>Orthocoronavirinae</taxon>
        <taxon>Alphacoronavirus</taxon>
    </lineage>
</organism>
<dbReference type="InterPro" id="IPR043614">
    <property type="entry name" value="Spike_S2_CoV_C"/>
</dbReference>
<dbReference type="EMBL" id="MZ081391">
    <property type="protein sequence ID" value="QWN56350.1"/>
    <property type="molecule type" value="Genomic_RNA"/>
</dbReference>
<keyword evidence="1" id="KW-0945">Host-virus interaction</keyword>
<evidence type="ECO:0000256" key="5">
    <source>
        <dbReference type="ARBA" id="ARBA00022844"/>
    </source>
</evidence>
<keyword evidence="4" id="KW-1161">Viral attachment to host cell</keyword>
<keyword evidence="6" id="KW-1043">Host membrane</keyword>
<evidence type="ECO:0000259" key="17">
    <source>
        <dbReference type="PROSITE" id="PS51924"/>
    </source>
</evidence>
<dbReference type="GO" id="GO:0039654">
    <property type="term" value="P:fusion of virus membrane with host endosome membrane"/>
    <property type="evidence" value="ECO:0007669"/>
    <property type="project" value="InterPro"/>
</dbReference>
<dbReference type="CDD" id="cd22369">
    <property type="entry name" value="alphaCoV_Spike_SD1-2_S1-S2_S2"/>
    <property type="match status" value="1"/>
</dbReference>
<evidence type="ECO:0000256" key="15">
    <source>
        <dbReference type="SAM" id="Phobius"/>
    </source>
</evidence>
<evidence type="ECO:0000256" key="4">
    <source>
        <dbReference type="ARBA" id="ARBA00022804"/>
    </source>
</evidence>
<dbReference type="Gene3D" id="1.20.5.300">
    <property type="match status" value="2"/>
</dbReference>
<dbReference type="PROSITE" id="PS51924">
    <property type="entry name" value="COV_S2_HR2"/>
    <property type="match status" value="1"/>
</dbReference>
<keyword evidence="13" id="KW-1160">Virus entry into host cell</keyword>
<dbReference type="InterPro" id="IPR002551">
    <property type="entry name" value="Spike_S1_CoV"/>
</dbReference>
<dbReference type="PROSITE" id="PS51923">
    <property type="entry name" value="COV_S2_HR1"/>
    <property type="match status" value="1"/>
</dbReference>
<keyword evidence="9" id="KW-0843">Virulence</keyword>
<evidence type="ECO:0000256" key="12">
    <source>
        <dbReference type="ARBA" id="ARBA00023180"/>
    </source>
</evidence>
<dbReference type="Pfam" id="PF19209">
    <property type="entry name" value="CoV_S1_C"/>
    <property type="match status" value="1"/>
</dbReference>
<evidence type="ECO:0000256" key="9">
    <source>
        <dbReference type="ARBA" id="ARBA00023026"/>
    </source>
</evidence>
<evidence type="ECO:0000313" key="18">
    <source>
        <dbReference type="EMBL" id="QWN56350.1"/>
    </source>
</evidence>
<keyword evidence="3" id="KW-0732">Signal</keyword>
<evidence type="ECO:0000256" key="6">
    <source>
        <dbReference type="ARBA" id="ARBA00022870"/>
    </source>
</evidence>
<evidence type="ECO:0000256" key="1">
    <source>
        <dbReference type="ARBA" id="ARBA00022581"/>
    </source>
</evidence>
<dbReference type="SUPFAM" id="SSF111474">
    <property type="entry name" value="Coronavirus S2 glycoprotein"/>
    <property type="match status" value="2"/>
</dbReference>
<name>A0A8F0ZUI9_9ALPC</name>
<feature type="coiled-coil region" evidence="14">
    <location>
        <begin position="1240"/>
        <end position="1281"/>
    </location>
</feature>